<evidence type="ECO:0000313" key="4">
    <source>
        <dbReference type="EMBL" id="KAF4950008.1"/>
    </source>
</evidence>
<keyword evidence="2" id="KW-0560">Oxidoreductase</keyword>
<dbReference type="SUPFAM" id="SSF51735">
    <property type="entry name" value="NAD(P)-binding Rossmann-fold domains"/>
    <property type="match status" value="1"/>
</dbReference>
<dbReference type="InterPro" id="IPR020843">
    <property type="entry name" value="ER"/>
</dbReference>
<dbReference type="PANTHER" id="PTHR45348">
    <property type="entry name" value="HYPOTHETICAL OXIDOREDUCTASE (EUROFUNG)"/>
    <property type="match status" value="1"/>
</dbReference>
<reference evidence="4" key="1">
    <citation type="journal article" date="2020" name="BMC Genomics">
        <title>Correction to: Identification and distribution of gene clusters required for synthesis of sphingolipid metabolism inhibitors in diverse species of the filamentous fungus Fusarium.</title>
        <authorList>
            <person name="Kim H.S."/>
            <person name="Lohmar J.M."/>
            <person name="Busman M."/>
            <person name="Brown D.W."/>
            <person name="Naumann T.A."/>
            <person name="Divon H.H."/>
            <person name="Lysoe E."/>
            <person name="Uhlig S."/>
            <person name="Proctor R.H."/>
        </authorList>
    </citation>
    <scope>NUCLEOTIDE SEQUENCE</scope>
    <source>
        <strain evidence="4">NRRL 45417</strain>
    </source>
</reference>
<name>A0A8H4T298_9HYPO</name>
<comment type="similarity">
    <text evidence="1">Belongs to the zinc-containing alcohol dehydrogenase family.</text>
</comment>
<dbReference type="AlphaFoldDB" id="A0A8H4T298"/>
<dbReference type="Gene3D" id="3.90.180.10">
    <property type="entry name" value="Medium-chain alcohol dehydrogenases, catalytic domain"/>
    <property type="match status" value="1"/>
</dbReference>
<dbReference type="CDD" id="cd08249">
    <property type="entry name" value="enoyl_reductase_like"/>
    <property type="match status" value="1"/>
</dbReference>
<dbReference type="PANTHER" id="PTHR45348:SF2">
    <property type="entry name" value="ZINC-TYPE ALCOHOL DEHYDROGENASE-LIKE PROTEIN C2E1P3.01"/>
    <property type="match status" value="1"/>
</dbReference>
<dbReference type="Proteomes" id="UP000604273">
    <property type="component" value="Unassembled WGS sequence"/>
</dbReference>
<dbReference type="GO" id="GO:0016651">
    <property type="term" value="F:oxidoreductase activity, acting on NAD(P)H"/>
    <property type="evidence" value="ECO:0007669"/>
    <property type="project" value="InterPro"/>
</dbReference>
<protein>
    <recommendedName>
        <fullName evidence="3">Enoyl reductase (ER) domain-containing protein</fullName>
    </recommendedName>
</protein>
<dbReference type="InterPro" id="IPR013154">
    <property type="entry name" value="ADH-like_N"/>
</dbReference>
<evidence type="ECO:0000259" key="3">
    <source>
        <dbReference type="SMART" id="SM00829"/>
    </source>
</evidence>
<proteinExistence type="inferred from homology"/>
<keyword evidence="5" id="KW-1185">Reference proteome</keyword>
<dbReference type="Pfam" id="PF08240">
    <property type="entry name" value="ADH_N"/>
    <property type="match status" value="1"/>
</dbReference>
<dbReference type="SUPFAM" id="SSF50129">
    <property type="entry name" value="GroES-like"/>
    <property type="match status" value="1"/>
</dbReference>
<feature type="domain" description="Enoyl reductase (ER)" evidence="3">
    <location>
        <begin position="16"/>
        <end position="345"/>
    </location>
</feature>
<comment type="caution">
    <text evidence="4">The sequence shown here is derived from an EMBL/GenBank/DDBJ whole genome shotgun (WGS) entry which is preliminary data.</text>
</comment>
<reference evidence="4" key="2">
    <citation type="submission" date="2020-05" db="EMBL/GenBank/DDBJ databases">
        <authorList>
            <person name="Kim H.-S."/>
            <person name="Proctor R.H."/>
            <person name="Brown D.W."/>
        </authorList>
    </citation>
    <scope>NUCLEOTIDE SEQUENCE</scope>
    <source>
        <strain evidence="4">NRRL 45417</strain>
    </source>
</reference>
<dbReference type="SMART" id="SM00829">
    <property type="entry name" value="PKS_ER"/>
    <property type="match status" value="1"/>
</dbReference>
<dbReference type="InterPro" id="IPR011032">
    <property type="entry name" value="GroES-like_sf"/>
</dbReference>
<dbReference type="EMBL" id="JABFAI010000222">
    <property type="protein sequence ID" value="KAF4950008.1"/>
    <property type="molecule type" value="Genomic_DNA"/>
</dbReference>
<evidence type="ECO:0000256" key="2">
    <source>
        <dbReference type="ARBA" id="ARBA00023002"/>
    </source>
</evidence>
<sequence length="347" mass="36986">MSRSFEPQVAAVLPAKQSQLIIEQRPVPSPDKGKILVRNAVVGANPSDWKIQALGAIINKFPAVLGSDLSGVVESVGPDVTRFKPGDRVIGFAMGVLNGNSDEAAFQTYTILQESATTHLPDSISFQDGAVLPVGIVTASIALFKGLGLPMREKSAEEGGVVFVWSGASSVGVSAVQIAHALGWTVYATASQKHHEWLKTLGVADSWDYRDPQVAQKISQALKSSGTKIRGVIDARSEGSSFDSVVEVLTAANLAPDCKVTTLMPWPEEKSLPVGVEARHTNCWGFTEKYPDIAGWIFGGWLSKALEDGRIKPAPRARVIEGGLKATQEMLNILKAGASGEKFVLEV</sequence>
<dbReference type="Gene3D" id="3.40.50.720">
    <property type="entry name" value="NAD(P)-binding Rossmann-like Domain"/>
    <property type="match status" value="1"/>
</dbReference>
<accession>A0A8H4T298</accession>
<dbReference type="InterPro" id="IPR036291">
    <property type="entry name" value="NAD(P)-bd_dom_sf"/>
</dbReference>
<evidence type="ECO:0000313" key="5">
    <source>
        <dbReference type="Proteomes" id="UP000604273"/>
    </source>
</evidence>
<dbReference type="OrthoDB" id="10257049at2759"/>
<evidence type="ECO:0000256" key="1">
    <source>
        <dbReference type="ARBA" id="ARBA00008072"/>
    </source>
</evidence>
<organism evidence="4 5">
    <name type="scientific">Fusarium gaditjirri</name>
    <dbReference type="NCBI Taxonomy" id="282569"/>
    <lineage>
        <taxon>Eukaryota</taxon>
        <taxon>Fungi</taxon>
        <taxon>Dikarya</taxon>
        <taxon>Ascomycota</taxon>
        <taxon>Pezizomycotina</taxon>
        <taxon>Sordariomycetes</taxon>
        <taxon>Hypocreomycetidae</taxon>
        <taxon>Hypocreales</taxon>
        <taxon>Nectriaceae</taxon>
        <taxon>Fusarium</taxon>
        <taxon>Fusarium nisikadoi species complex</taxon>
    </lineage>
</organism>
<dbReference type="InterPro" id="IPR047122">
    <property type="entry name" value="Trans-enoyl_RdTase-like"/>
</dbReference>
<gene>
    <name evidence="4" type="ORF">FGADI_8454</name>
</gene>